<dbReference type="Proteomes" id="UP000078492">
    <property type="component" value="Unassembled WGS sequence"/>
</dbReference>
<accession>A0A151JNR9</accession>
<feature type="domain" description="Mutator-like transposase" evidence="1">
    <location>
        <begin position="111"/>
        <end position="208"/>
    </location>
</feature>
<dbReference type="AlphaFoldDB" id="A0A151JNR9"/>
<name>A0A151JNR9_9HYME</name>
<sequence>KRPKPPNRWAFESETETTVSAAKKLKSSAVSDVLVPENDSINYRILNFNSVFNKISEVVKCKTCGGNVKFHTESTRRLGFKVVIICDKCRPTDISSCPNIGLSYEINRRFKKKEYIGHVQKRMGARLRKCKKDHKTIGGKNKLTAKMIDKLLVAETYSHTQYFGLAIRRNFHSVEEMRNAVWVTFYHYSSTKNKPQHHLCPQGSDSWCEWQQAKANGSLDRYEQSYNTLPDDVLDAIRSIYKDLSNESLLKRCLGGYTQKTNESFNNLIWRIAHKHTNSRANIVEIATFLAVCLFNEGSSALLRVMNTMGITVDETRHTDTRRCDQADIRAQHATREARISRRLSKNKKDDEHLSQEDFLYGPGIGDYM</sequence>
<feature type="non-terminal residue" evidence="2">
    <location>
        <position position="1"/>
    </location>
</feature>
<organism evidence="2 3">
    <name type="scientific">Trachymyrmex cornetzi</name>
    <dbReference type="NCBI Taxonomy" id="471704"/>
    <lineage>
        <taxon>Eukaryota</taxon>
        <taxon>Metazoa</taxon>
        <taxon>Ecdysozoa</taxon>
        <taxon>Arthropoda</taxon>
        <taxon>Hexapoda</taxon>
        <taxon>Insecta</taxon>
        <taxon>Pterygota</taxon>
        <taxon>Neoptera</taxon>
        <taxon>Endopterygota</taxon>
        <taxon>Hymenoptera</taxon>
        <taxon>Apocrita</taxon>
        <taxon>Aculeata</taxon>
        <taxon>Formicoidea</taxon>
        <taxon>Formicidae</taxon>
        <taxon>Myrmicinae</taxon>
        <taxon>Trachymyrmex</taxon>
    </lineage>
</organism>
<evidence type="ECO:0000259" key="1">
    <source>
        <dbReference type="Pfam" id="PF20700"/>
    </source>
</evidence>
<gene>
    <name evidence="2" type="ORF">ALC57_02256</name>
</gene>
<evidence type="ECO:0000313" key="2">
    <source>
        <dbReference type="EMBL" id="KYN28331.1"/>
    </source>
</evidence>
<dbReference type="InterPro" id="IPR049012">
    <property type="entry name" value="Mutator_transp_dom"/>
</dbReference>
<evidence type="ECO:0000313" key="3">
    <source>
        <dbReference type="Proteomes" id="UP000078492"/>
    </source>
</evidence>
<protein>
    <recommendedName>
        <fullName evidence="1">Mutator-like transposase domain-containing protein</fullName>
    </recommendedName>
</protein>
<dbReference type="EMBL" id="KQ978796">
    <property type="protein sequence ID" value="KYN28331.1"/>
    <property type="molecule type" value="Genomic_DNA"/>
</dbReference>
<keyword evidence="3" id="KW-1185">Reference proteome</keyword>
<proteinExistence type="predicted"/>
<dbReference type="Pfam" id="PF20700">
    <property type="entry name" value="Mutator"/>
    <property type="match status" value="1"/>
</dbReference>
<reference evidence="2 3" key="1">
    <citation type="submission" date="2015-09" db="EMBL/GenBank/DDBJ databases">
        <title>Trachymyrmex cornetzi WGS genome.</title>
        <authorList>
            <person name="Nygaard S."/>
            <person name="Hu H."/>
            <person name="Boomsma J."/>
            <person name="Zhang G."/>
        </authorList>
    </citation>
    <scope>NUCLEOTIDE SEQUENCE [LARGE SCALE GENOMIC DNA]</scope>
    <source>
        <strain evidence="2">Tcor2-1</strain>
        <tissue evidence="2">Whole body</tissue>
    </source>
</reference>